<dbReference type="CDD" id="cd07822">
    <property type="entry name" value="SRPBCC_4"/>
    <property type="match status" value="1"/>
</dbReference>
<dbReference type="InterPro" id="IPR023393">
    <property type="entry name" value="START-like_dom_sf"/>
</dbReference>
<name>A0A328B301_9CAUL</name>
<keyword evidence="2" id="KW-1185">Reference proteome</keyword>
<dbReference type="PANTHER" id="PTHR36166:SF1">
    <property type="entry name" value="SRPBCC DOMAIN-CONTAINING PROTEIN"/>
    <property type="match status" value="1"/>
</dbReference>
<comment type="caution">
    <text evidence="1">The sequence shown here is derived from an EMBL/GenBank/DDBJ whole genome shotgun (WGS) entry which is preliminary data.</text>
</comment>
<proteinExistence type="predicted"/>
<reference evidence="2" key="1">
    <citation type="submission" date="2018-05" db="EMBL/GenBank/DDBJ databases">
        <authorList>
            <person name="Li X."/>
        </authorList>
    </citation>
    <scope>NUCLEOTIDE SEQUENCE [LARGE SCALE GENOMIC DNA]</scope>
    <source>
        <strain evidence="2">HKS-05</strain>
    </source>
</reference>
<dbReference type="OrthoDB" id="7566055at2"/>
<accession>A0A328B301</accession>
<gene>
    <name evidence="1" type="ORF">DJ021_09030</name>
</gene>
<protein>
    <submittedName>
        <fullName evidence="1">SRPBCC domain-containing protein</fullName>
    </submittedName>
</protein>
<dbReference type="AlphaFoldDB" id="A0A328B301"/>
<dbReference type="InterPro" id="IPR019587">
    <property type="entry name" value="Polyketide_cyclase/dehydratase"/>
</dbReference>
<dbReference type="Pfam" id="PF10604">
    <property type="entry name" value="Polyketide_cyc2"/>
    <property type="match status" value="1"/>
</dbReference>
<dbReference type="Proteomes" id="UP000249842">
    <property type="component" value="Unassembled WGS sequence"/>
</dbReference>
<dbReference type="SUPFAM" id="SSF55961">
    <property type="entry name" value="Bet v1-like"/>
    <property type="match status" value="1"/>
</dbReference>
<dbReference type="Gene3D" id="3.30.530.20">
    <property type="match status" value="1"/>
</dbReference>
<sequence length="146" mass="16343">MEHRIGIQASPEAIWQTIVDLPSWEAWNPLYPKAAGEIRIGGVLDLTLAVPGQAPRQIQPTILEWVPNEQLHWRLTMLAGFIKSVRYLEIEQLAEASCIVSNGEIFGGLMGPSIARRMGRSIHRGFREMNEALKTRAEAAWRTAEG</sequence>
<dbReference type="EMBL" id="QFYP01000001">
    <property type="protein sequence ID" value="RAK61750.1"/>
    <property type="molecule type" value="Genomic_DNA"/>
</dbReference>
<dbReference type="PANTHER" id="PTHR36166">
    <property type="entry name" value="CHROMOSOME 9, WHOLE GENOME SHOTGUN SEQUENCE"/>
    <property type="match status" value="1"/>
</dbReference>
<evidence type="ECO:0000313" key="1">
    <source>
        <dbReference type="EMBL" id="RAK61750.1"/>
    </source>
</evidence>
<organism evidence="1 2">
    <name type="scientific">Phenylobacterium hankyongense</name>
    <dbReference type="NCBI Taxonomy" id="1813876"/>
    <lineage>
        <taxon>Bacteria</taxon>
        <taxon>Pseudomonadati</taxon>
        <taxon>Pseudomonadota</taxon>
        <taxon>Alphaproteobacteria</taxon>
        <taxon>Caulobacterales</taxon>
        <taxon>Caulobacteraceae</taxon>
        <taxon>Phenylobacterium</taxon>
    </lineage>
</organism>
<evidence type="ECO:0000313" key="2">
    <source>
        <dbReference type="Proteomes" id="UP000249842"/>
    </source>
</evidence>